<dbReference type="InterPro" id="IPR053145">
    <property type="entry name" value="AB_hydrolase_Est10"/>
</dbReference>
<proteinExistence type="predicted"/>
<name>A0A6N8L041_9SPHI</name>
<dbReference type="PANTHER" id="PTHR43265">
    <property type="entry name" value="ESTERASE ESTD"/>
    <property type="match status" value="1"/>
</dbReference>
<accession>A0A6N8L041</accession>
<dbReference type="RefSeq" id="WP_160369101.1">
    <property type="nucleotide sequence ID" value="NZ_WSQA01000006.1"/>
</dbReference>
<dbReference type="InterPro" id="IPR000383">
    <property type="entry name" value="Xaa-Pro-like_dom"/>
</dbReference>
<protein>
    <submittedName>
        <fullName evidence="4">Prolyl oligopeptidase family serine peptidase</fullName>
    </submittedName>
</protein>
<gene>
    <name evidence="4" type="ORF">GQF63_10075</name>
</gene>
<keyword evidence="2" id="KW-0732">Signal</keyword>
<sequence length="451" mass="49207">MMKFTCYLLTLISLGFSLHACSQSFEGQWSGTLEVQGIKLPTVFEFTYNGQWEGTMQSPMQSKQKMPFTKIVANGDSIHAELSTFGIRYAGKLSADKQAITGKVKQGNMLADLNLSKGALKALNRPQEVKEPVAYKQQEVSFENALDKVKLSGTLTMPSEPGNYPAVVLLSGSGPQDRNSSMFGHEPFKVIADYLTKQGMMVLRYDDRGIGKSTGDFSKATTTDFGKDALAALEFLRKQGSVNGNKVGFIGHSEGGLIASILAGQGVSGLNFIVDLAGPALPMDSLMLLQNEAVMRAQGQELSAKDRQLIKKNYAIAKGPLPADKAFEAIRKNMSTVPGSQNASFGDELAVLVTPWYRHFLKIDPTPFIKKIKIPVFAAFGGKDVQVPAAANMESLSDHLPKNPKNNINIYPNLNHLFQTAKTGSHLEYADLEESFNPQVMKDMAQWILAL</sequence>
<feature type="signal peptide" evidence="2">
    <location>
        <begin position="1"/>
        <end position="22"/>
    </location>
</feature>
<keyword evidence="5" id="KW-1185">Reference proteome</keyword>
<dbReference type="GO" id="GO:0004252">
    <property type="term" value="F:serine-type endopeptidase activity"/>
    <property type="evidence" value="ECO:0007669"/>
    <property type="project" value="InterPro"/>
</dbReference>
<reference evidence="4 5" key="1">
    <citation type="submission" date="2019-12" db="EMBL/GenBank/DDBJ databases">
        <authorList>
            <person name="Dong K."/>
        </authorList>
    </citation>
    <scope>NUCLEOTIDE SEQUENCE [LARGE SCALE GENOMIC DNA]</scope>
    <source>
        <strain evidence="4 5">JCM 31225</strain>
    </source>
</reference>
<evidence type="ECO:0000256" key="1">
    <source>
        <dbReference type="ARBA" id="ARBA00022801"/>
    </source>
</evidence>
<keyword evidence="1" id="KW-0378">Hydrolase</keyword>
<dbReference type="GO" id="GO:0006508">
    <property type="term" value="P:proteolysis"/>
    <property type="evidence" value="ECO:0007669"/>
    <property type="project" value="InterPro"/>
</dbReference>
<comment type="caution">
    <text evidence="4">The sequence shown here is derived from an EMBL/GenBank/DDBJ whole genome shotgun (WGS) entry which is preliminary data.</text>
</comment>
<dbReference type="PANTHER" id="PTHR43265:SF1">
    <property type="entry name" value="ESTERASE ESTD"/>
    <property type="match status" value="1"/>
</dbReference>
<evidence type="ECO:0000313" key="5">
    <source>
        <dbReference type="Proteomes" id="UP000435036"/>
    </source>
</evidence>
<organism evidence="4 5">
    <name type="scientific">Sphingobacterium humi</name>
    <dbReference type="NCBI Taxonomy" id="1796905"/>
    <lineage>
        <taxon>Bacteria</taxon>
        <taxon>Pseudomonadati</taxon>
        <taxon>Bacteroidota</taxon>
        <taxon>Sphingobacteriia</taxon>
        <taxon>Sphingobacteriales</taxon>
        <taxon>Sphingobacteriaceae</taxon>
        <taxon>Sphingobacterium</taxon>
    </lineage>
</organism>
<dbReference type="GO" id="GO:0052689">
    <property type="term" value="F:carboxylic ester hydrolase activity"/>
    <property type="evidence" value="ECO:0007669"/>
    <property type="project" value="TreeGrafter"/>
</dbReference>
<dbReference type="InterPro" id="IPR029058">
    <property type="entry name" value="AB_hydrolase_fold"/>
</dbReference>
<dbReference type="OrthoDB" id="9809549at2"/>
<feature type="domain" description="Xaa-Pro dipeptidyl-peptidase-like" evidence="3">
    <location>
        <begin position="147"/>
        <end position="388"/>
    </location>
</feature>
<evidence type="ECO:0000256" key="2">
    <source>
        <dbReference type="SAM" id="SignalP"/>
    </source>
</evidence>
<dbReference type="Pfam" id="PF02129">
    <property type="entry name" value="Peptidase_S15"/>
    <property type="match status" value="1"/>
</dbReference>
<dbReference type="AlphaFoldDB" id="A0A6N8L041"/>
<evidence type="ECO:0000313" key="4">
    <source>
        <dbReference type="EMBL" id="MVZ62369.1"/>
    </source>
</evidence>
<dbReference type="SUPFAM" id="SSF53474">
    <property type="entry name" value="alpha/beta-Hydrolases"/>
    <property type="match status" value="1"/>
</dbReference>
<feature type="chain" id="PRO_5027028983" evidence="2">
    <location>
        <begin position="23"/>
        <end position="451"/>
    </location>
</feature>
<dbReference type="PROSITE" id="PS00708">
    <property type="entry name" value="PRO_ENDOPEP_SER"/>
    <property type="match status" value="1"/>
</dbReference>
<dbReference type="EMBL" id="WSQA01000006">
    <property type="protein sequence ID" value="MVZ62369.1"/>
    <property type="molecule type" value="Genomic_DNA"/>
</dbReference>
<evidence type="ECO:0000259" key="3">
    <source>
        <dbReference type="Pfam" id="PF02129"/>
    </source>
</evidence>
<dbReference type="Gene3D" id="3.40.50.1820">
    <property type="entry name" value="alpha/beta hydrolase"/>
    <property type="match status" value="1"/>
</dbReference>
<dbReference type="InterPro" id="IPR002471">
    <property type="entry name" value="Pept_S9_AS"/>
</dbReference>
<dbReference type="Proteomes" id="UP000435036">
    <property type="component" value="Unassembled WGS sequence"/>
</dbReference>